<dbReference type="Pfam" id="PF14543">
    <property type="entry name" value="TAXi_N"/>
    <property type="match status" value="1"/>
</dbReference>
<keyword evidence="8" id="KW-1133">Transmembrane helix</keyword>
<dbReference type="Pfam" id="PF14541">
    <property type="entry name" value="TAXi_C"/>
    <property type="match status" value="1"/>
</dbReference>
<protein>
    <recommendedName>
        <fullName evidence="9">Peptidase A1 domain-containing protein</fullName>
    </recommendedName>
</protein>
<evidence type="ECO:0000259" key="9">
    <source>
        <dbReference type="PROSITE" id="PS51767"/>
    </source>
</evidence>
<evidence type="ECO:0000256" key="3">
    <source>
        <dbReference type="ARBA" id="ARBA00022750"/>
    </source>
</evidence>
<evidence type="ECO:0000256" key="6">
    <source>
        <dbReference type="PIRSR" id="PIRSR601461-1"/>
    </source>
</evidence>
<dbReference type="Gene3D" id="2.40.70.10">
    <property type="entry name" value="Acid Proteases"/>
    <property type="match status" value="2"/>
</dbReference>
<feature type="transmembrane region" description="Helical" evidence="8">
    <location>
        <begin position="6"/>
        <end position="28"/>
    </location>
</feature>
<comment type="caution">
    <text evidence="10">The sequence shown here is derived from an EMBL/GenBank/DDBJ whole genome shotgun (WGS) entry which is preliminary data.</text>
</comment>
<organism evidence="10 11">
    <name type="scientific">Ambrosia artemisiifolia</name>
    <name type="common">Common ragweed</name>
    <dbReference type="NCBI Taxonomy" id="4212"/>
    <lineage>
        <taxon>Eukaryota</taxon>
        <taxon>Viridiplantae</taxon>
        <taxon>Streptophyta</taxon>
        <taxon>Embryophyta</taxon>
        <taxon>Tracheophyta</taxon>
        <taxon>Spermatophyta</taxon>
        <taxon>Magnoliopsida</taxon>
        <taxon>eudicotyledons</taxon>
        <taxon>Gunneridae</taxon>
        <taxon>Pentapetalae</taxon>
        <taxon>asterids</taxon>
        <taxon>campanulids</taxon>
        <taxon>Asterales</taxon>
        <taxon>Asteraceae</taxon>
        <taxon>Asteroideae</taxon>
        <taxon>Heliantheae alliance</taxon>
        <taxon>Heliantheae</taxon>
        <taxon>Ambrosia</taxon>
    </lineage>
</organism>
<dbReference type="InterPro" id="IPR032861">
    <property type="entry name" value="TAXi_N"/>
</dbReference>
<feature type="active site" evidence="6">
    <location>
        <position position="110"/>
    </location>
</feature>
<feature type="active site" evidence="6">
    <location>
        <position position="325"/>
    </location>
</feature>
<keyword evidence="8" id="KW-0472">Membrane</keyword>
<dbReference type="PROSITE" id="PS51767">
    <property type="entry name" value="PEPTIDASE_A1"/>
    <property type="match status" value="1"/>
</dbReference>
<name>A0AAD5BT33_AMBAR</name>
<dbReference type="PRINTS" id="PR00792">
    <property type="entry name" value="PEPSIN"/>
</dbReference>
<keyword evidence="11" id="KW-1185">Reference proteome</keyword>
<dbReference type="InterPro" id="IPR033121">
    <property type="entry name" value="PEPTIDASE_A1"/>
</dbReference>
<keyword evidence="2" id="KW-0645">Protease</keyword>
<dbReference type="SUPFAM" id="SSF50630">
    <property type="entry name" value="Acid proteases"/>
    <property type="match status" value="1"/>
</dbReference>
<dbReference type="GO" id="GO:0004190">
    <property type="term" value="F:aspartic-type endopeptidase activity"/>
    <property type="evidence" value="ECO:0007669"/>
    <property type="project" value="UniProtKB-KW"/>
</dbReference>
<evidence type="ECO:0000256" key="7">
    <source>
        <dbReference type="PIRSR" id="PIRSR601461-2"/>
    </source>
</evidence>
<dbReference type="InterPro" id="IPR034161">
    <property type="entry name" value="Pepsin-like_plant"/>
</dbReference>
<gene>
    <name evidence="10" type="ORF">M8C21_006055</name>
</gene>
<dbReference type="GO" id="GO:0006508">
    <property type="term" value="P:proteolysis"/>
    <property type="evidence" value="ECO:0007669"/>
    <property type="project" value="UniProtKB-KW"/>
</dbReference>
<proteinExistence type="inferred from homology"/>
<dbReference type="InterPro" id="IPR021109">
    <property type="entry name" value="Peptidase_aspartic_dom_sf"/>
</dbReference>
<comment type="similarity">
    <text evidence="1">Belongs to the peptidase A1 family.</text>
</comment>
<evidence type="ECO:0000256" key="5">
    <source>
        <dbReference type="ARBA" id="ARBA00023180"/>
    </source>
</evidence>
<evidence type="ECO:0000256" key="1">
    <source>
        <dbReference type="ARBA" id="ARBA00007447"/>
    </source>
</evidence>
<keyword evidence="3" id="KW-0064">Aspartyl protease</keyword>
<keyword evidence="4" id="KW-0378">Hydrolase</keyword>
<dbReference type="EMBL" id="JAMZMK010011277">
    <property type="protein sequence ID" value="KAI7727988.1"/>
    <property type="molecule type" value="Genomic_DNA"/>
</dbReference>
<dbReference type="PANTHER" id="PTHR13683:SF685">
    <property type="entry name" value="EUKARYOTIC ASPARTYL PROTEASE FAMILY PROTEIN"/>
    <property type="match status" value="1"/>
</dbReference>
<evidence type="ECO:0000256" key="4">
    <source>
        <dbReference type="ARBA" id="ARBA00022801"/>
    </source>
</evidence>
<reference evidence="10" key="1">
    <citation type="submission" date="2022-06" db="EMBL/GenBank/DDBJ databases">
        <title>Uncovering the hologenomic basis of an extraordinary plant invasion.</title>
        <authorList>
            <person name="Bieker V.C."/>
            <person name="Martin M.D."/>
            <person name="Gilbert T."/>
            <person name="Hodgins K."/>
            <person name="Battlay P."/>
            <person name="Petersen B."/>
            <person name="Wilson J."/>
        </authorList>
    </citation>
    <scope>NUCLEOTIDE SEQUENCE</scope>
    <source>
        <strain evidence="10">AA19_3_7</strain>
        <tissue evidence="10">Leaf</tissue>
    </source>
</reference>
<evidence type="ECO:0000313" key="10">
    <source>
        <dbReference type="EMBL" id="KAI7727988.1"/>
    </source>
</evidence>
<evidence type="ECO:0000313" key="11">
    <source>
        <dbReference type="Proteomes" id="UP001206925"/>
    </source>
</evidence>
<dbReference type="InterPro" id="IPR001461">
    <property type="entry name" value="Aspartic_peptidase_A1"/>
</dbReference>
<sequence length="496" mass="54425">MTINTLYYYSTFISLIIFVPLITIPFVVSSHENNDIHGAVFNVRSKFSSNERTISALIAHDSYRHLYYKHVMATGVDVAIGGTGRPDSVGLYYTKIGIGTPSKEYYVQVDTGSDIMWINCIQCEGCVKKGYRGLDLTQYDPNASFTETSVTCYDEICKDINGGTVHGCRANAPCFFSESYGDKSSSTGYLVKDVVQYNGVSGDLETRRENETVVFGCGTLQTGNLNSSDDALDGILGFGNSNASVISQLASSGKVKRMFAHCLDSDNGGGIFAIGHVVQPKVNSTYLIQDQVHYTVNVIGIEVGAEFLNLSTDSNGVEKRRAIIDSGTTLAYLPEVIYKSLMNKIVAGQFDMRYVFQHDEYTCVKLSGSVDDKFPAVTFHFENSLSLKVYPHDYLFANGGLMCLGWQNNDLGSKSTRETIVLGDLVLSNKLVLYDLEKQTIGWTEYNCSSNITIKDDITGLVYLVGAHSISSGFSLAIHKSITFLLLISLLITHAK</sequence>
<accession>A0AAD5BT33</accession>
<evidence type="ECO:0000256" key="8">
    <source>
        <dbReference type="SAM" id="Phobius"/>
    </source>
</evidence>
<dbReference type="Proteomes" id="UP001206925">
    <property type="component" value="Unassembled WGS sequence"/>
</dbReference>
<feature type="domain" description="Peptidase A1" evidence="9">
    <location>
        <begin position="92"/>
        <end position="444"/>
    </location>
</feature>
<feature type="disulfide bond" evidence="7">
    <location>
        <begin position="363"/>
        <end position="403"/>
    </location>
</feature>
<dbReference type="CDD" id="cd05476">
    <property type="entry name" value="pepsin_A_like_plant"/>
    <property type="match status" value="1"/>
</dbReference>
<dbReference type="AlphaFoldDB" id="A0AAD5BT33"/>
<dbReference type="InterPro" id="IPR032799">
    <property type="entry name" value="TAXi_C"/>
</dbReference>
<evidence type="ECO:0000256" key="2">
    <source>
        <dbReference type="ARBA" id="ARBA00022670"/>
    </source>
</evidence>
<keyword evidence="8" id="KW-0812">Transmembrane</keyword>
<dbReference type="PANTHER" id="PTHR13683">
    <property type="entry name" value="ASPARTYL PROTEASES"/>
    <property type="match status" value="1"/>
</dbReference>
<keyword evidence="7" id="KW-1015">Disulfide bond</keyword>
<keyword evidence="5" id="KW-0325">Glycoprotein</keyword>